<keyword evidence="2" id="KW-1185">Reference proteome</keyword>
<organism evidence="1 2">
    <name type="scientific">Massilimicrobiota timonensis</name>
    <dbReference type="NCBI Taxonomy" id="1776392"/>
    <lineage>
        <taxon>Bacteria</taxon>
        <taxon>Bacillati</taxon>
        <taxon>Bacillota</taxon>
        <taxon>Erysipelotrichia</taxon>
        <taxon>Erysipelotrichales</taxon>
        <taxon>Erysipelotrichaceae</taxon>
        <taxon>Massilimicrobiota</taxon>
    </lineage>
</organism>
<proteinExistence type="predicted"/>
<reference evidence="1 2" key="1">
    <citation type="journal article" date="2018" name="BMC Genomics">
        <title>Whole genome sequencing and function prediction of 133 gut anaerobes isolated from chicken caecum in pure cultures.</title>
        <authorList>
            <person name="Medvecky M."/>
            <person name="Cejkova D."/>
            <person name="Polansky O."/>
            <person name="Karasova D."/>
            <person name="Kubasova T."/>
            <person name="Cizek A."/>
            <person name="Rychlik I."/>
        </authorList>
    </citation>
    <scope>NUCLEOTIDE SEQUENCE [LARGE SCALE GENOMIC DNA]</scope>
    <source>
        <strain evidence="1 2">An13</strain>
    </source>
</reference>
<gene>
    <name evidence="1" type="ORF">B5E75_09305</name>
</gene>
<evidence type="ECO:0000313" key="1">
    <source>
        <dbReference type="EMBL" id="OUQ33686.1"/>
    </source>
</evidence>
<dbReference type="Proteomes" id="UP000195305">
    <property type="component" value="Unassembled WGS sequence"/>
</dbReference>
<dbReference type="AlphaFoldDB" id="A0A1Y4SUT9"/>
<dbReference type="RefSeq" id="WP_087358631.1">
    <property type="nucleotide sequence ID" value="NZ_NFLJ01000026.1"/>
</dbReference>
<name>A0A1Y4SUT9_9FIRM</name>
<evidence type="ECO:0000313" key="2">
    <source>
        <dbReference type="Proteomes" id="UP000195305"/>
    </source>
</evidence>
<dbReference type="EMBL" id="NFLJ01000026">
    <property type="protein sequence ID" value="OUQ33686.1"/>
    <property type="molecule type" value="Genomic_DNA"/>
</dbReference>
<accession>A0A1Y4SUT9</accession>
<protein>
    <submittedName>
        <fullName evidence="1">Uncharacterized protein</fullName>
    </submittedName>
</protein>
<sequence length="366" mass="42464">MKSRFLKVLISLLVIIVCIMVIEHQSYNRTHQEVSSQTGKLVFISYQKLDFDDIYSVNQKYKNFEIKILNPSDLNSYHFDNQDIVAVDNKLISNMEVKKFIQDYIKEHFILFVGPSSIEKISNELDVSFQNDMPIYAMDDGSIISKNLVDMHGEFSVLKYTENKSLKENVQIVHIQGKALPIENYLIPCLDFISETAPVQTNYVYQPRLYKYYFLDSSNHLTGTYIYTGYGLYKDTNETDLYKDYYTLKTSVCFSNDGHYLTLQHDGFSQYQATVLDKETLNDGESLSQSKAEISLKSINDLSSVWTVRKKIDLNHNYFHMDDVFEFASEYSVEEGSNPEFAYSLYALDKYANRINRATVHIDTKS</sequence>
<comment type="caution">
    <text evidence="1">The sequence shown here is derived from an EMBL/GenBank/DDBJ whole genome shotgun (WGS) entry which is preliminary data.</text>
</comment>